<keyword evidence="2 5" id="KW-0328">Glycosyltransferase</keyword>
<comment type="similarity">
    <text evidence="1">Belongs to the glycosyltransferase 2 family.</text>
</comment>
<dbReference type="InterPro" id="IPR001173">
    <property type="entry name" value="Glyco_trans_2-like"/>
</dbReference>
<dbReference type="GO" id="GO:0016757">
    <property type="term" value="F:glycosyltransferase activity"/>
    <property type="evidence" value="ECO:0007669"/>
    <property type="project" value="UniProtKB-KW"/>
</dbReference>
<comment type="caution">
    <text evidence="5">The sequence shown here is derived from an EMBL/GenBank/DDBJ whole genome shotgun (WGS) entry which is preliminary data.</text>
</comment>
<keyword evidence="3 5" id="KW-0808">Transferase</keyword>
<dbReference type="InterPro" id="IPR050834">
    <property type="entry name" value="Glycosyltransf_2"/>
</dbReference>
<dbReference type="Proteomes" id="UP001274321">
    <property type="component" value="Unassembled WGS sequence"/>
</dbReference>
<dbReference type="Gene3D" id="3.90.550.10">
    <property type="entry name" value="Spore Coat Polysaccharide Biosynthesis Protein SpsA, Chain A"/>
    <property type="match status" value="1"/>
</dbReference>
<dbReference type="RefSeq" id="WP_319845217.1">
    <property type="nucleotide sequence ID" value="NZ_JAXAFJ010000009.1"/>
</dbReference>
<evidence type="ECO:0000256" key="1">
    <source>
        <dbReference type="ARBA" id="ARBA00006739"/>
    </source>
</evidence>
<organism evidence="5 6">
    <name type="scientific">Terrihabitans rhizophilus</name>
    <dbReference type="NCBI Taxonomy" id="3092662"/>
    <lineage>
        <taxon>Bacteria</taxon>
        <taxon>Pseudomonadati</taxon>
        <taxon>Pseudomonadota</taxon>
        <taxon>Alphaproteobacteria</taxon>
        <taxon>Hyphomicrobiales</taxon>
        <taxon>Terrihabitans</taxon>
    </lineage>
</organism>
<protein>
    <submittedName>
        <fullName evidence="5">Glycosyltransferase</fullName>
        <ecNumber evidence="5">2.4.-.-</ecNumber>
    </submittedName>
</protein>
<proteinExistence type="inferred from homology"/>
<evidence type="ECO:0000313" key="6">
    <source>
        <dbReference type="Proteomes" id="UP001274321"/>
    </source>
</evidence>
<reference evidence="5 6" key="1">
    <citation type="submission" date="2023-11" db="EMBL/GenBank/DDBJ databases">
        <authorList>
            <person name="Bao R."/>
        </authorList>
    </citation>
    <scope>NUCLEOTIDE SEQUENCE [LARGE SCALE GENOMIC DNA]</scope>
    <source>
        <strain evidence="5 6">PJ23</strain>
    </source>
</reference>
<dbReference type="EC" id="2.4.-.-" evidence="5"/>
<dbReference type="InterPro" id="IPR029044">
    <property type="entry name" value="Nucleotide-diphossugar_trans"/>
</dbReference>
<evidence type="ECO:0000259" key="4">
    <source>
        <dbReference type="Pfam" id="PF00535"/>
    </source>
</evidence>
<evidence type="ECO:0000256" key="3">
    <source>
        <dbReference type="ARBA" id="ARBA00022679"/>
    </source>
</evidence>
<dbReference type="PANTHER" id="PTHR43685:SF5">
    <property type="entry name" value="GLYCOSYLTRANSFERASE EPSE-RELATED"/>
    <property type="match status" value="1"/>
</dbReference>
<evidence type="ECO:0000256" key="2">
    <source>
        <dbReference type="ARBA" id="ARBA00022676"/>
    </source>
</evidence>
<gene>
    <name evidence="5" type="ORF">SCD90_13555</name>
</gene>
<accession>A0ABU4RSG2</accession>
<dbReference type="PANTHER" id="PTHR43685">
    <property type="entry name" value="GLYCOSYLTRANSFERASE"/>
    <property type="match status" value="1"/>
</dbReference>
<feature type="domain" description="Glycosyltransferase 2-like" evidence="4">
    <location>
        <begin position="8"/>
        <end position="159"/>
    </location>
</feature>
<sequence>MRSSDIAVLMPAYNPDPVLLQEVLRSLLSQSEACDVVIVDDHSRVPISSIVAEDPRIRVLRLERNLGVTGARNEGLRYILAEGYPFIACNDADDVCLPERFRLQLDRFERDPALDILGGMSPTHDASGAFLFTRGTTGGPAVIRKRVRYNLPFAHSTFFFRSSVVTRFGDYSEDFPAGEDYEFLYRIVARGGRVDCLPEPLSTYLLNPAGITFNNWQRQIRTRLKTQLRYFDPLAPGCYLGVARTLITLMVPLSIWGPLKRAIRTRVGTRQPT</sequence>
<dbReference type="SUPFAM" id="SSF53448">
    <property type="entry name" value="Nucleotide-diphospho-sugar transferases"/>
    <property type="match status" value="1"/>
</dbReference>
<name>A0ABU4RSG2_9HYPH</name>
<evidence type="ECO:0000313" key="5">
    <source>
        <dbReference type="EMBL" id="MDX6807093.1"/>
    </source>
</evidence>
<dbReference type="EMBL" id="JAXAFJ010000009">
    <property type="protein sequence ID" value="MDX6807093.1"/>
    <property type="molecule type" value="Genomic_DNA"/>
</dbReference>
<keyword evidence="6" id="KW-1185">Reference proteome</keyword>
<dbReference type="Pfam" id="PF00535">
    <property type="entry name" value="Glycos_transf_2"/>
    <property type="match status" value="1"/>
</dbReference>